<dbReference type="EMBL" id="JACDUU010000003">
    <property type="protein sequence ID" value="MBA2871542.1"/>
    <property type="molecule type" value="Genomic_DNA"/>
</dbReference>
<reference evidence="8 9" key="1">
    <citation type="submission" date="2020-07" db="EMBL/GenBank/DDBJ databases">
        <title>Genomic Encyclopedia of Type Strains, Phase IV (KMG-IV): sequencing the most valuable type-strain genomes for metagenomic binning, comparative biology and taxonomic classification.</title>
        <authorList>
            <person name="Goeker M."/>
        </authorList>
    </citation>
    <scope>NUCLEOTIDE SEQUENCE [LARGE SCALE GENOMIC DNA]</scope>
    <source>
        <strain evidence="8 9">DSM 25220</strain>
    </source>
</reference>
<dbReference type="SUPFAM" id="SSF52743">
    <property type="entry name" value="Subtilisin-like"/>
    <property type="match status" value="1"/>
</dbReference>
<dbReference type="InterPro" id="IPR034202">
    <property type="entry name" value="Subtilisin_Carlsberg-like"/>
</dbReference>
<keyword evidence="2 5" id="KW-0645">Protease</keyword>
<evidence type="ECO:0000256" key="1">
    <source>
        <dbReference type="ARBA" id="ARBA00011073"/>
    </source>
</evidence>
<dbReference type="InterPro" id="IPR022398">
    <property type="entry name" value="Peptidase_S8_His-AS"/>
</dbReference>
<dbReference type="Proteomes" id="UP000580891">
    <property type="component" value="Unassembled WGS sequence"/>
</dbReference>
<evidence type="ECO:0000256" key="3">
    <source>
        <dbReference type="ARBA" id="ARBA00022801"/>
    </source>
</evidence>
<dbReference type="PROSITE" id="PS00136">
    <property type="entry name" value="SUBTILASE_ASP"/>
    <property type="match status" value="1"/>
</dbReference>
<evidence type="ECO:0000256" key="5">
    <source>
        <dbReference type="PROSITE-ProRule" id="PRU01240"/>
    </source>
</evidence>
<dbReference type="GO" id="GO:0006508">
    <property type="term" value="P:proteolysis"/>
    <property type="evidence" value="ECO:0007669"/>
    <property type="project" value="UniProtKB-KW"/>
</dbReference>
<protein>
    <submittedName>
        <fullName evidence="8">Major intracellular serine protease</fullName>
        <ecNumber evidence="8">3.4.21.-</ecNumber>
    </submittedName>
</protein>
<feature type="active site" description="Charge relay system" evidence="5">
    <location>
        <position position="88"/>
    </location>
</feature>
<proteinExistence type="inferred from homology"/>
<evidence type="ECO:0000256" key="4">
    <source>
        <dbReference type="ARBA" id="ARBA00022825"/>
    </source>
</evidence>
<dbReference type="InterPro" id="IPR015500">
    <property type="entry name" value="Peptidase_S8_subtilisin-rel"/>
</dbReference>
<keyword evidence="4 5" id="KW-0720">Serine protease</keyword>
<dbReference type="PROSITE" id="PS51892">
    <property type="entry name" value="SUBTILASE"/>
    <property type="match status" value="1"/>
</dbReference>
<dbReference type="RefSeq" id="WP_181537352.1">
    <property type="nucleotide sequence ID" value="NZ_JACDUU010000003.1"/>
</dbReference>
<evidence type="ECO:0000259" key="7">
    <source>
        <dbReference type="Pfam" id="PF00082"/>
    </source>
</evidence>
<dbReference type="CDD" id="cd07477">
    <property type="entry name" value="Peptidases_S8_Subtilisin_subset"/>
    <property type="match status" value="1"/>
</dbReference>
<name>A0A7V9Z072_9BACL</name>
<dbReference type="InterPro" id="IPR000209">
    <property type="entry name" value="Peptidase_S8/S53_dom"/>
</dbReference>
<dbReference type="InterPro" id="IPR023827">
    <property type="entry name" value="Peptidase_S8_Asp-AS"/>
</dbReference>
<feature type="domain" description="Peptidase S8/S53" evidence="7">
    <location>
        <begin position="42"/>
        <end position="280"/>
    </location>
</feature>
<comment type="similarity">
    <text evidence="1 5 6">Belongs to the peptidase S8 family.</text>
</comment>
<organism evidence="8 9">
    <name type="scientific">[Anoxybacillus] calidus</name>
    <dbReference type="NCBI Taxonomy" id="575178"/>
    <lineage>
        <taxon>Bacteria</taxon>
        <taxon>Bacillati</taxon>
        <taxon>Bacillota</taxon>
        <taxon>Bacilli</taxon>
        <taxon>Bacillales</taxon>
        <taxon>Anoxybacillaceae</taxon>
        <taxon>Paranoxybacillus</taxon>
    </lineage>
</organism>
<dbReference type="Gene3D" id="3.40.50.200">
    <property type="entry name" value="Peptidase S8/S53 domain"/>
    <property type="match status" value="1"/>
</dbReference>
<dbReference type="PRINTS" id="PR00723">
    <property type="entry name" value="SUBTILISIN"/>
</dbReference>
<dbReference type="InterPro" id="IPR036852">
    <property type="entry name" value="Peptidase_S8/S53_dom_sf"/>
</dbReference>
<evidence type="ECO:0000256" key="2">
    <source>
        <dbReference type="ARBA" id="ARBA00022670"/>
    </source>
</evidence>
<dbReference type="PROSITE" id="PS00138">
    <property type="entry name" value="SUBTILASE_SER"/>
    <property type="match status" value="1"/>
</dbReference>
<evidence type="ECO:0000313" key="9">
    <source>
        <dbReference type="Proteomes" id="UP000580891"/>
    </source>
</evidence>
<feature type="active site" description="Charge relay system" evidence="5">
    <location>
        <position position="252"/>
    </location>
</feature>
<dbReference type="EC" id="3.4.21.-" evidence="8"/>
<dbReference type="AlphaFoldDB" id="A0A7V9Z072"/>
<evidence type="ECO:0000313" key="8">
    <source>
        <dbReference type="EMBL" id="MBA2871542.1"/>
    </source>
</evidence>
<dbReference type="Pfam" id="PF00082">
    <property type="entry name" value="Peptidase_S8"/>
    <property type="match status" value="1"/>
</dbReference>
<dbReference type="PANTHER" id="PTHR43399">
    <property type="entry name" value="SUBTILISIN-RELATED"/>
    <property type="match status" value="1"/>
</dbReference>
<keyword evidence="9" id="KW-1185">Reference proteome</keyword>
<dbReference type="PANTHER" id="PTHR43399:SF4">
    <property type="entry name" value="CELL WALL-ASSOCIATED PROTEASE"/>
    <property type="match status" value="1"/>
</dbReference>
<dbReference type="InterPro" id="IPR023828">
    <property type="entry name" value="Peptidase_S8_Ser-AS"/>
</dbReference>
<comment type="caution">
    <text evidence="8">The sequence shown here is derived from an EMBL/GenBank/DDBJ whole genome shotgun (WGS) entry which is preliminary data.</text>
</comment>
<dbReference type="PROSITE" id="PS00137">
    <property type="entry name" value="SUBTILASE_HIS"/>
    <property type="match status" value="1"/>
</dbReference>
<sequence>MKKNEVNLLPINLLEITSPEENPPSNILDIGSRYKWSQGYTGKGVVVAVIDTGCDTNHPDLKDRIIGGYNFTEEYGGDISIFEDTNGHGTHVAGIIAGSINGKGIVGVAPNAKLLILKVLDQFGSGSINSLVEAIHYAVDWRGPAGERVKIISLSLGTRNPSSDLYDAVKRAVAHDISVVAASGNDGDGNIETNEYRYPGAYKEVIEVGAINKLNEIAYFSNTNESVDLYAPGVKINSAYLKNGYAVLSGTSMATPHVAGAIALLIEEYEGLFRRELKEIEIYQLLMEHTTPIKVSRNKEIYLLNLEKKPNSKREGGKEMETRNREMLLKCFCEARRTQAFFTKCLDENSSNEEREFLLELVKESAKTSNKIMDFCKII</sequence>
<accession>A0A7V9Z072</accession>
<evidence type="ECO:0000256" key="6">
    <source>
        <dbReference type="RuleBase" id="RU003355"/>
    </source>
</evidence>
<dbReference type="InterPro" id="IPR051048">
    <property type="entry name" value="Peptidase_S8/S53_subtilisin"/>
</dbReference>
<feature type="active site" description="Charge relay system" evidence="5">
    <location>
        <position position="51"/>
    </location>
</feature>
<gene>
    <name evidence="8" type="ORF">HNQ85_001812</name>
</gene>
<keyword evidence="3 5" id="KW-0378">Hydrolase</keyword>
<dbReference type="GO" id="GO:0004252">
    <property type="term" value="F:serine-type endopeptidase activity"/>
    <property type="evidence" value="ECO:0007669"/>
    <property type="project" value="UniProtKB-UniRule"/>
</dbReference>